<dbReference type="GO" id="GO:0008081">
    <property type="term" value="F:phosphoric diester hydrolase activity"/>
    <property type="evidence" value="ECO:0007669"/>
    <property type="project" value="TreeGrafter"/>
</dbReference>
<evidence type="ECO:0000313" key="14">
    <source>
        <dbReference type="EMBL" id="CCI46976.1"/>
    </source>
</evidence>
<dbReference type="InterPro" id="IPR010666">
    <property type="entry name" value="Znf_GRF"/>
</dbReference>
<dbReference type="SUPFAM" id="SSF56219">
    <property type="entry name" value="DNase I-like"/>
    <property type="match status" value="1"/>
</dbReference>
<dbReference type="GO" id="GO:0008270">
    <property type="term" value="F:zinc ion binding"/>
    <property type="evidence" value="ECO:0007669"/>
    <property type="project" value="UniProtKB-KW"/>
</dbReference>
<keyword evidence="6 9" id="KW-0460">Magnesium</keyword>
<feature type="active site" description="Proton acceptor" evidence="8">
    <location>
        <position position="297"/>
    </location>
</feature>
<feature type="binding site" evidence="9">
    <location>
        <position position="199"/>
    </location>
    <ligand>
        <name>Mg(2+)</name>
        <dbReference type="ChEBI" id="CHEBI:18420"/>
        <label>1</label>
    </ligand>
</feature>
<proteinExistence type="inferred from homology"/>
<keyword evidence="12" id="KW-0234">DNA repair</keyword>
<evidence type="ECO:0000256" key="9">
    <source>
        <dbReference type="PIRSR" id="PIRSR604808-2"/>
    </source>
</evidence>
<dbReference type="GO" id="GO:0008311">
    <property type="term" value="F:double-stranded DNA 3'-5' DNA exonuclease activity"/>
    <property type="evidence" value="ECO:0007669"/>
    <property type="project" value="TreeGrafter"/>
</dbReference>
<dbReference type="AlphaFoldDB" id="A0A024GKX3"/>
<comment type="cofactor">
    <cofactor evidence="9 12">
        <name>Mg(2+)</name>
        <dbReference type="ChEBI" id="CHEBI:18420"/>
    </cofactor>
    <cofactor evidence="9 12">
        <name>Mn(2+)</name>
        <dbReference type="ChEBI" id="CHEBI:29035"/>
    </cofactor>
    <text evidence="9 12">Probably binds two magnesium or manganese ions per subunit.</text>
</comment>
<feature type="binding site" evidence="9">
    <location>
        <position position="41"/>
    </location>
    <ligand>
        <name>Mg(2+)</name>
        <dbReference type="ChEBI" id="CHEBI:18420"/>
        <label>1</label>
    </ligand>
</feature>
<evidence type="ECO:0000256" key="6">
    <source>
        <dbReference type="ARBA" id="ARBA00022842"/>
    </source>
</evidence>
<keyword evidence="5" id="KW-0862">Zinc</keyword>
<comment type="similarity">
    <text evidence="1 12">Belongs to the DNA repair enzymes AP/ExoA family.</text>
</comment>
<reference evidence="14 15" key="1">
    <citation type="submission" date="2012-05" db="EMBL/GenBank/DDBJ databases">
        <title>Recombination and specialization in a pathogen metapopulation.</title>
        <authorList>
            <person name="Gardiner A."/>
            <person name="Kemen E."/>
            <person name="Schultz-Larsen T."/>
            <person name="MacLean D."/>
            <person name="Van Oosterhout C."/>
            <person name="Jones J.D.G."/>
        </authorList>
    </citation>
    <scope>NUCLEOTIDE SEQUENCE [LARGE SCALE GENOMIC DNA]</scope>
    <source>
        <strain evidence="14 15">Ac Nc2</strain>
    </source>
</reference>
<dbReference type="Gene3D" id="3.60.10.10">
    <property type="entry name" value="Endonuclease/exonuclease/phosphatase"/>
    <property type="match status" value="1"/>
</dbReference>
<evidence type="ECO:0000256" key="2">
    <source>
        <dbReference type="ARBA" id="ARBA00022723"/>
    </source>
</evidence>
<feature type="domain" description="GRF-type" evidence="13">
    <location>
        <begin position="426"/>
        <end position="472"/>
    </location>
</feature>
<dbReference type="EMBL" id="CAIX01000146">
    <property type="protein sequence ID" value="CCI46976.1"/>
    <property type="molecule type" value="Genomic_DNA"/>
</dbReference>
<dbReference type="PROSITE" id="PS51435">
    <property type="entry name" value="AP_NUCLEASE_F1_4"/>
    <property type="match status" value="1"/>
</dbReference>
<dbReference type="PANTHER" id="PTHR22748">
    <property type="entry name" value="AP ENDONUCLEASE"/>
    <property type="match status" value="1"/>
</dbReference>
<keyword evidence="3 11" id="KW-0863">Zinc-finger</keyword>
<dbReference type="Proteomes" id="UP000053237">
    <property type="component" value="Unassembled WGS sequence"/>
</dbReference>
<dbReference type="PANTHER" id="PTHR22748:SF4">
    <property type="entry name" value="DNA-(APURINIC OR APYRIMIDINIC SITE) ENDONUCLEASE 2"/>
    <property type="match status" value="1"/>
</dbReference>
<dbReference type="InterPro" id="IPR036691">
    <property type="entry name" value="Endo/exonu/phosph_ase_sf"/>
</dbReference>
<keyword evidence="7" id="KW-0539">Nucleus</keyword>
<feature type="binding site" evidence="9">
    <location>
        <position position="297"/>
    </location>
    <ligand>
        <name>Mg(2+)</name>
        <dbReference type="ChEBI" id="CHEBI:18420"/>
        <label>1</label>
    </ligand>
</feature>
<sequence>MRKVEIVSWNVNGLRAILQRDKVNLNEFLHSLHASIICLQETKLTRSELDEELACPKGKDLDQFSFNKDADVIPTDFDAFYSHCRVRNGYSGVVTFVRSDVSTIAAEEGLTGIWTPKDTVGHVNMEDSQNPSQMLLELESEGRTVITDHKAFILINVYCPAIRNEERLEYKIAFHELLTRRIEALREASKNVILVGDLNIARQRIDHCDPGASEFGEFEAHPCRKWLSQLVSSPATLVDIFRAFYPDRKKAFTCWNAATMARKNNFGTRIDYILVDERLQTSVLSCRLEPERLGSDHCPVSIELEISLQDTSYIPTPALASKYHREFAGKQQNIQTFLTTSSQNQAESFIQRQPSAKSISQKSIKSFFQSRQKPSRLECDSISWKKDEITRKIVTETRDEVPKKRKQDQTDWKKVLTGQTSPTPLCYCNQPSVARLVVKKNENWGRRFFVCTKPAVRAANEAIQTLAAIISNGRIALENCKK</sequence>
<dbReference type="InterPro" id="IPR004808">
    <property type="entry name" value="AP_endonuc_1"/>
</dbReference>
<evidence type="ECO:0000256" key="3">
    <source>
        <dbReference type="ARBA" id="ARBA00022771"/>
    </source>
</evidence>
<evidence type="ECO:0000256" key="11">
    <source>
        <dbReference type="PROSITE-ProRule" id="PRU01343"/>
    </source>
</evidence>
<keyword evidence="15" id="KW-1185">Reference proteome</keyword>
<feature type="site" description="Interaction with DNA substrate" evidence="10">
    <location>
        <position position="297"/>
    </location>
</feature>
<evidence type="ECO:0000259" key="13">
    <source>
        <dbReference type="PROSITE" id="PS51999"/>
    </source>
</evidence>
<feature type="site" description="Transition state stabilizer" evidence="10">
    <location>
        <position position="199"/>
    </location>
</feature>
<accession>A0A024GKX3</accession>
<dbReference type="GO" id="GO:0006284">
    <property type="term" value="P:base-excision repair"/>
    <property type="evidence" value="ECO:0007669"/>
    <property type="project" value="TreeGrafter"/>
</dbReference>
<dbReference type="EC" id="3.1.-.-" evidence="12"/>
<evidence type="ECO:0000256" key="1">
    <source>
        <dbReference type="ARBA" id="ARBA00007092"/>
    </source>
</evidence>
<keyword evidence="9" id="KW-0464">Manganese</keyword>
<dbReference type="OrthoDB" id="391817at2759"/>
<name>A0A024GKX3_9STRA</name>
<feature type="active site" evidence="8">
    <location>
        <position position="158"/>
    </location>
</feature>
<dbReference type="GO" id="GO:0003906">
    <property type="term" value="F:DNA-(apurinic or apyrimidinic site) endonuclease activity"/>
    <property type="evidence" value="ECO:0007669"/>
    <property type="project" value="TreeGrafter"/>
</dbReference>
<dbReference type="InterPro" id="IPR005135">
    <property type="entry name" value="Endo/exonuclease/phosphatase"/>
</dbReference>
<evidence type="ECO:0000256" key="4">
    <source>
        <dbReference type="ARBA" id="ARBA00022801"/>
    </source>
</evidence>
<dbReference type="NCBIfam" id="TIGR00633">
    <property type="entry name" value="xth"/>
    <property type="match status" value="1"/>
</dbReference>
<evidence type="ECO:0000256" key="8">
    <source>
        <dbReference type="PIRSR" id="PIRSR604808-1"/>
    </source>
</evidence>
<dbReference type="GO" id="GO:0005634">
    <property type="term" value="C:nucleus"/>
    <property type="evidence" value="ECO:0007669"/>
    <property type="project" value="TreeGrafter"/>
</dbReference>
<gene>
    <name evidence="14" type="ORF">BN9_079310</name>
</gene>
<dbReference type="InParanoid" id="A0A024GKX3"/>
<keyword evidence="4" id="KW-0378">Hydrolase</keyword>
<evidence type="ECO:0000256" key="5">
    <source>
        <dbReference type="ARBA" id="ARBA00022833"/>
    </source>
</evidence>
<dbReference type="STRING" id="65357.A0A024GKX3"/>
<keyword evidence="12" id="KW-0227">DNA damage</keyword>
<feature type="binding site" evidence="9">
    <location>
        <position position="296"/>
    </location>
    <ligand>
        <name>Mg(2+)</name>
        <dbReference type="ChEBI" id="CHEBI:18420"/>
        <label>1</label>
    </ligand>
</feature>
<evidence type="ECO:0000256" key="10">
    <source>
        <dbReference type="PIRSR" id="PIRSR604808-3"/>
    </source>
</evidence>
<comment type="caution">
    <text evidence="14">The sequence shown here is derived from an EMBL/GenBank/DDBJ whole genome shotgun (WGS) entry which is preliminary data.</text>
</comment>
<feature type="binding site" evidence="9">
    <location>
        <position position="197"/>
    </location>
    <ligand>
        <name>Mg(2+)</name>
        <dbReference type="ChEBI" id="CHEBI:18420"/>
        <label>1</label>
    </ligand>
</feature>
<protein>
    <recommendedName>
        <fullName evidence="12">DNA-(apurinic or apyrimidinic site) endonuclease</fullName>
        <ecNumber evidence="12">3.1.-.-</ecNumber>
    </recommendedName>
</protein>
<keyword evidence="2 9" id="KW-0479">Metal-binding</keyword>
<feature type="active site" description="Proton donor/acceptor" evidence="8">
    <location>
        <position position="197"/>
    </location>
</feature>
<evidence type="ECO:0000313" key="15">
    <source>
        <dbReference type="Proteomes" id="UP000053237"/>
    </source>
</evidence>
<organism evidence="14 15">
    <name type="scientific">Albugo candida</name>
    <dbReference type="NCBI Taxonomy" id="65357"/>
    <lineage>
        <taxon>Eukaryota</taxon>
        <taxon>Sar</taxon>
        <taxon>Stramenopiles</taxon>
        <taxon>Oomycota</taxon>
        <taxon>Peronosporomycetes</taxon>
        <taxon>Albuginales</taxon>
        <taxon>Albuginaceae</taxon>
        <taxon>Albugo</taxon>
    </lineage>
</organism>
<feature type="site" description="Important for catalytic activity" evidence="10">
    <location>
        <position position="271"/>
    </location>
</feature>
<evidence type="ECO:0000256" key="12">
    <source>
        <dbReference type="RuleBase" id="RU362131"/>
    </source>
</evidence>
<dbReference type="PROSITE" id="PS51999">
    <property type="entry name" value="ZF_GRF"/>
    <property type="match status" value="1"/>
</dbReference>
<dbReference type="CDD" id="cd09088">
    <property type="entry name" value="Ape2-like_AP-endo"/>
    <property type="match status" value="1"/>
</dbReference>
<evidence type="ECO:0000256" key="7">
    <source>
        <dbReference type="ARBA" id="ARBA00023242"/>
    </source>
</evidence>
<feature type="binding site" evidence="9">
    <location>
        <position position="10"/>
    </location>
    <ligand>
        <name>Mg(2+)</name>
        <dbReference type="ChEBI" id="CHEBI:18420"/>
        <label>1</label>
    </ligand>
</feature>
<dbReference type="Pfam" id="PF03372">
    <property type="entry name" value="Exo_endo_phos"/>
    <property type="match status" value="1"/>
</dbReference>